<dbReference type="RefSeq" id="WP_284293428.1">
    <property type="nucleotide sequence ID" value="NZ_BSUK01000001.1"/>
</dbReference>
<evidence type="ECO:0000256" key="1">
    <source>
        <dbReference type="ARBA" id="ARBA00022612"/>
    </source>
</evidence>
<dbReference type="Pfam" id="PF10145">
    <property type="entry name" value="PhageMin_Tail"/>
    <property type="match status" value="1"/>
</dbReference>
<dbReference type="Proteomes" id="UP001157091">
    <property type="component" value="Unassembled WGS sequence"/>
</dbReference>
<accession>A0ABQ6I2J1</accession>
<dbReference type="InterPro" id="IPR010090">
    <property type="entry name" value="Phage_tape_meas"/>
</dbReference>
<dbReference type="PANTHER" id="PTHR37813">
    <property type="entry name" value="FELS-2 PROPHAGE PROTEIN"/>
    <property type="match status" value="1"/>
</dbReference>
<comment type="caution">
    <text evidence="3">The sequence shown here is derived from an EMBL/GenBank/DDBJ whole genome shotgun (WGS) entry which is preliminary data.</text>
</comment>
<dbReference type="PANTHER" id="PTHR37813:SF1">
    <property type="entry name" value="FELS-2 PROPHAGE PROTEIN"/>
    <property type="match status" value="1"/>
</dbReference>
<evidence type="ECO:0000313" key="4">
    <source>
        <dbReference type="Proteomes" id="UP001157091"/>
    </source>
</evidence>
<dbReference type="EMBL" id="BSUK01000001">
    <property type="protein sequence ID" value="GMA24682.1"/>
    <property type="molecule type" value="Genomic_DNA"/>
</dbReference>
<feature type="domain" description="Phage tail tape measure protein" evidence="2">
    <location>
        <begin position="103"/>
        <end position="297"/>
    </location>
</feature>
<dbReference type="NCBIfam" id="TIGR01760">
    <property type="entry name" value="tape_meas_TP901"/>
    <property type="match status" value="1"/>
</dbReference>
<proteinExistence type="predicted"/>
<gene>
    <name evidence="3" type="ORF">GCM10025864_24410</name>
</gene>
<evidence type="ECO:0000313" key="3">
    <source>
        <dbReference type="EMBL" id="GMA24682.1"/>
    </source>
</evidence>
<organism evidence="3 4">
    <name type="scientific">Luteimicrobium album</name>
    <dbReference type="NCBI Taxonomy" id="1054550"/>
    <lineage>
        <taxon>Bacteria</taxon>
        <taxon>Bacillati</taxon>
        <taxon>Actinomycetota</taxon>
        <taxon>Actinomycetes</taxon>
        <taxon>Micrococcales</taxon>
        <taxon>Luteimicrobium</taxon>
    </lineage>
</organism>
<reference evidence="4" key="1">
    <citation type="journal article" date="2019" name="Int. J. Syst. Evol. Microbiol.">
        <title>The Global Catalogue of Microorganisms (GCM) 10K type strain sequencing project: providing services to taxonomists for standard genome sequencing and annotation.</title>
        <authorList>
            <consortium name="The Broad Institute Genomics Platform"/>
            <consortium name="The Broad Institute Genome Sequencing Center for Infectious Disease"/>
            <person name="Wu L."/>
            <person name="Ma J."/>
        </authorList>
    </citation>
    <scope>NUCLEOTIDE SEQUENCE [LARGE SCALE GENOMIC DNA]</scope>
    <source>
        <strain evidence="4">NBRC 106348</strain>
    </source>
</reference>
<protein>
    <submittedName>
        <fullName evidence="3">Phage tail tape measure protein</fullName>
    </submittedName>
</protein>
<keyword evidence="4" id="KW-1185">Reference proteome</keyword>
<evidence type="ECO:0000259" key="2">
    <source>
        <dbReference type="Pfam" id="PF10145"/>
    </source>
</evidence>
<name>A0ABQ6I2J1_9MICO</name>
<sequence length="831" mass="84301">MATRTETLKINLDISGVRANAAAAKKSIEDVVNNKLPAYAQKNAASLADVSKAAAIMGTALAASATVAVKAFADWDSKMAQVKSLSHATASEMTQLKTATMGFAKQFGISATQAADAEIELVKAGVSVKDIMGGALKGALTLASAGQIDVAQATEIASAAMTQFKLKGADVSHVADLLAAGADKALGGVDQLGQALSQSGLVAAQTGLSIEETTGALSAFASAGLLGSDAGTSFKTMLQALTPNSKQAAAAMKDIGLKAYDSQGNFVGLTTVAGQLKTGLDKLAPAQQNAALKTIFGSDAVRAASILYQQGAKGVQQWIDTVDDQGFAAEQARGKLDSLNGDMARFKATFQNALISTGSSANSPLRSLVNGATDVVAALDALPPAAKTAALGIVGGGGLATLGVAGLIKIVTAAASVKTSLAALNVSFKTAALASGQIGALLTAGAAAVGIWTQETGKAKASTDDFRRALIDTNGAITDATRSAVLDKLSSDRQSLWEQLTEGGNGESALEAAKKLGVAADTVVDAALELPGASERYTKAMQAALAAGKGSNTDADVLNAVLKRTQDAFASGSKGAQQYLDAQKSMGAQVVNTTGGLNTSTDALKQYAAAAASGTETTQDYASALSDLVTQMTKASGQALSMRDAQRQFQQSIDDAADAVAKNGRTLDTGTQKGRDNAAALDAIAKAGLQVIDSMNTQGASQVAVQKKMASTRQAYIDAAEAMGLSKAQAKKLADQIGLIPSNVKVQVDADTLDAQSKLAELRRQIANPGKWTINAGVNTANAYAAIHQLQHDMGLLNVPAAIAAPRHADGGALVGPARATNDLITDLLDH</sequence>
<keyword evidence="1" id="KW-1188">Viral release from host cell</keyword>